<keyword evidence="2" id="KW-1003">Cell membrane</keyword>
<accession>A0A971M1T6</accession>
<dbReference type="EMBL" id="JAAYEE010000041">
    <property type="protein sequence ID" value="NLW34363.1"/>
    <property type="molecule type" value="Genomic_DNA"/>
</dbReference>
<name>A0A971M1T6_9BACT</name>
<feature type="transmembrane region" description="Helical" evidence="6">
    <location>
        <begin position="48"/>
        <end position="70"/>
    </location>
</feature>
<dbReference type="GO" id="GO:0030420">
    <property type="term" value="P:establishment of competence for transformation"/>
    <property type="evidence" value="ECO:0007669"/>
    <property type="project" value="InterPro"/>
</dbReference>
<dbReference type="NCBIfam" id="TIGR00360">
    <property type="entry name" value="ComEC_N-term"/>
    <property type="match status" value="1"/>
</dbReference>
<keyword evidence="3 6" id="KW-0812">Transmembrane</keyword>
<dbReference type="InterPro" id="IPR035681">
    <property type="entry name" value="ComA-like_MBL"/>
</dbReference>
<evidence type="ECO:0000256" key="6">
    <source>
        <dbReference type="SAM" id="Phobius"/>
    </source>
</evidence>
<feature type="transmembrane region" description="Helical" evidence="6">
    <location>
        <begin position="567"/>
        <end position="587"/>
    </location>
</feature>
<dbReference type="Gene3D" id="3.60.15.10">
    <property type="entry name" value="Ribonuclease Z/Hydroxyacylglutathione hydrolase-like"/>
    <property type="match status" value="1"/>
</dbReference>
<dbReference type="GO" id="GO:0005886">
    <property type="term" value="C:plasma membrane"/>
    <property type="evidence" value="ECO:0007669"/>
    <property type="project" value="UniProtKB-SubCell"/>
</dbReference>
<feature type="transmembrane region" description="Helical" evidence="6">
    <location>
        <begin position="472"/>
        <end position="490"/>
    </location>
</feature>
<dbReference type="NCBIfam" id="TIGR00361">
    <property type="entry name" value="ComEC_Rec2"/>
    <property type="match status" value="1"/>
</dbReference>
<dbReference type="InterPro" id="IPR004477">
    <property type="entry name" value="ComEC_N"/>
</dbReference>
<reference evidence="8" key="2">
    <citation type="submission" date="2020-01" db="EMBL/GenBank/DDBJ databases">
        <authorList>
            <person name="Campanaro S."/>
        </authorList>
    </citation>
    <scope>NUCLEOTIDE SEQUENCE</scope>
    <source>
        <strain evidence="8">AS06rmzACSIP_7</strain>
    </source>
</reference>
<sequence>MLVVAALSFACGIYFSALYSLPLKFTLPFLLALLLIIPLLINRKDRAASTLILACFVLAGMARLGIVTAWREPLALDKEKGIYEAVVTDASPATKILAITGPDALEGLKVIFRTPENLGISDRVRVFGEIREVIQTFKNPHIISWRWLKGLEGVSCEVKGTLLSASPGKHYVHTFRNMLKKKIDASGAKHPGIIKALTIGDTTGLDETTRSLFLRTGTSHILAVSGSNVGIITAFFFFILRWLVGRIYVFRLRGDDTRYAALLTIPFAIFFMLTAGSDPPVIRATIMVTLYMISLFFERSRHAINILALSGLILLLVYPHSLFTASFQLTFASVVFIVIFTEKFYPFITTRNRIARWLILSVSMTVAATLGTLPIVLYHFYGFNPFCVIHNLISVPLMCVLAMPLSLLGIVLPMGEYLLRLAGEILSLNITILNVLDMGYVYPTIRPNLFEMAFYFALVLSLVYTKKKLIPGLVVCVLLPATAVYGYISLERRFDNDLRVSFFDVGNGDAILVEAPKGARILIDGGGLHKGEYDIGKSILTPILLSKKIRTLDYVINTHPHGDHIGGLSYIVANFNVGCFAVSTYFVKEEKFADLMKLIRQKGIPARTLRTGDTLSLPDGFEILTLSPDADASSENLNNASLVLKATYRDIAFLFTGDIDSGIEEHLIMSNRNVQANVLKVPHHGSKYSSSLAFLRAVRPDVAVLSAGTGIKGIPSNEALERYRNLSIPVSRTDKNGFIEIMPEQDRIAVRCFRNNSASE</sequence>
<dbReference type="InterPro" id="IPR004797">
    <property type="entry name" value="Competence_ComEC/Rec2"/>
</dbReference>
<evidence type="ECO:0000256" key="2">
    <source>
        <dbReference type="ARBA" id="ARBA00022475"/>
    </source>
</evidence>
<gene>
    <name evidence="8" type="ORF">GXY80_02620</name>
</gene>
<feature type="transmembrane region" description="Helical" evidence="6">
    <location>
        <begin position="448"/>
        <end position="465"/>
    </location>
</feature>
<dbReference type="Pfam" id="PF03772">
    <property type="entry name" value="Competence"/>
    <property type="match status" value="1"/>
</dbReference>
<feature type="transmembrane region" description="Helical" evidence="6">
    <location>
        <begin position="221"/>
        <end position="244"/>
    </location>
</feature>
<dbReference type="AlphaFoldDB" id="A0A971M1T6"/>
<feature type="transmembrane region" description="Helical" evidence="6">
    <location>
        <begin position="327"/>
        <end position="345"/>
    </location>
</feature>
<organism evidence="8 9">
    <name type="scientific">Syntrophorhabdus aromaticivorans</name>
    <dbReference type="NCBI Taxonomy" id="328301"/>
    <lineage>
        <taxon>Bacteria</taxon>
        <taxon>Pseudomonadati</taxon>
        <taxon>Thermodesulfobacteriota</taxon>
        <taxon>Syntrophorhabdia</taxon>
        <taxon>Syntrophorhabdales</taxon>
        <taxon>Syntrophorhabdaceae</taxon>
        <taxon>Syntrophorhabdus</taxon>
    </lineage>
</organism>
<feature type="domain" description="Metallo-beta-lactamase" evidence="7">
    <location>
        <begin position="507"/>
        <end position="709"/>
    </location>
</feature>
<evidence type="ECO:0000256" key="5">
    <source>
        <dbReference type="ARBA" id="ARBA00023136"/>
    </source>
</evidence>
<feature type="transmembrane region" description="Helical" evidence="6">
    <location>
        <begin position="25"/>
        <end position="41"/>
    </location>
</feature>
<evidence type="ECO:0000256" key="1">
    <source>
        <dbReference type="ARBA" id="ARBA00004651"/>
    </source>
</evidence>
<comment type="caution">
    <text evidence="8">The sequence shown here is derived from an EMBL/GenBank/DDBJ whole genome shotgun (WGS) entry which is preliminary data.</text>
</comment>
<dbReference type="InterPro" id="IPR052159">
    <property type="entry name" value="Competence_DNA_uptake"/>
</dbReference>
<proteinExistence type="predicted"/>
<feature type="transmembrane region" description="Helical" evidence="6">
    <location>
        <begin position="281"/>
        <end position="297"/>
    </location>
</feature>
<feature type="transmembrane region" description="Helical" evidence="6">
    <location>
        <begin position="425"/>
        <end position="442"/>
    </location>
</feature>
<dbReference type="PANTHER" id="PTHR30619:SF1">
    <property type="entry name" value="RECOMBINATION PROTEIN 2"/>
    <property type="match status" value="1"/>
</dbReference>
<keyword evidence="4 6" id="KW-1133">Transmembrane helix</keyword>
<evidence type="ECO:0000256" key="3">
    <source>
        <dbReference type="ARBA" id="ARBA00022692"/>
    </source>
</evidence>
<protein>
    <submittedName>
        <fullName evidence="8">DNA internalization-related competence protein ComEC/Rec2</fullName>
    </submittedName>
</protein>
<dbReference type="InterPro" id="IPR001279">
    <property type="entry name" value="Metallo-B-lactamas"/>
</dbReference>
<evidence type="ECO:0000313" key="9">
    <source>
        <dbReference type="Proteomes" id="UP000777265"/>
    </source>
</evidence>
<dbReference type="PANTHER" id="PTHR30619">
    <property type="entry name" value="DNA INTERNALIZATION/COMPETENCE PROTEIN COMEC/REC2"/>
    <property type="match status" value="1"/>
</dbReference>
<evidence type="ECO:0000259" key="7">
    <source>
        <dbReference type="SMART" id="SM00849"/>
    </source>
</evidence>
<dbReference type="SMART" id="SM00849">
    <property type="entry name" value="Lactamase_B"/>
    <property type="match status" value="1"/>
</dbReference>
<dbReference type="SUPFAM" id="SSF56281">
    <property type="entry name" value="Metallo-hydrolase/oxidoreductase"/>
    <property type="match status" value="1"/>
</dbReference>
<feature type="transmembrane region" description="Helical" evidence="6">
    <location>
        <begin position="357"/>
        <end position="381"/>
    </location>
</feature>
<reference evidence="8" key="1">
    <citation type="journal article" date="2020" name="Biotechnol. Biofuels">
        <title>New insights from the biogas microbiome by comprehensive genome-resolved metagenomics of nearly 1600 species originating from multiple anaerobic digesters.</title>
        <authorList>
            <person name="Campanaro S."/>
            <person name="Treu L."/>
            <person name="Rodriguez-R L.M."/>
            <person name="Kovalovszki A."/>
            <person name="Ziels R.M."/>
            <person name="Maus I."/>
            <person name="Zhu X."/>
            <person name="Kougias P.G."/>
            <person name="Basile A."/>
            <person name="Luo G."/>
            <person name="Schluter A."/>
            <person name="Konstantinidis K.T."/>
            <person name="Angelidaki I."/>
        </authorList>
    </citation>
    <scope>NUCLEOTIDE SEQUENCE</scope>
    <source>
        <strain evidence="8">AS06rmzACSIP_7</strain>
    </source>
</reference>
<feature type="transmembrane region" description="Helical" evidence="6">
    <location>
        <begin position="304"/>
        <end position="321"/>
    </location>
</feature>
<feature type="transmembrane region" description="Helical" evidence="6">
    <location>
        <begin position="256"/>
        <end position="275"/>
    </location>
</feature>
<evidence type="ECO:0000256" key="4">
    <source>
        <dbReference type="ARBA" id="ARBA00022989"/>
    </source>
</evidence>
<keyword evidence="5 6" id="KW-0472">Membrane</keyword>
<feature type="transmembrane region" description="Helical" evidence="6">
    <location>
        <begin position="393"/>
        <end position="413"/>
    </location>
</feature>
<dbReference type="CDD" id="cd07731">
    <property type="entry name" value="ComA-like_MBL-fold"/>
    <property type="match status" value="1"/>
</dbReference>
<dbReference type="Pfam" id="PF00753">
    <property type="entry name" value="Lactamase_B"/>
    <property type="match status" value="1"/>
</dbReference>
<evidence type="ECO:0000313" key="8">
    <source>
        <dbReference type="EMBL" id="NLW34363.1"/>
    </source>
</evidence>
<dbReference type="InterPro" id="IPR036866">
    <property type="entry name" value="RibonucZ/Hydroxyglut_hydro"/>
</dbReference>
<comment type="subcellular location">
    <subcellularLocation>
        <location evidence="1">Cell membrane</location>
        <topology evidence="1">Multi-pass membrane protein</topology>
    </subcellularLocation>
</comment>
<dbReference type="Proteomes" id="UP000777265">
    <property type="component" value="Unassembled WGS sequence"/>
</dbReference>